<accession>A0A0A9E5R1</accession>
<reference evidence="1" key="1">
    <citation type="submission" date="2014-09" db="EMBL/GenBank/DDBJ databases">
        <authorList>
            <person name="Magalhaes I.L.F."/>
            <person name="Oliveira U."/>
            <person name="Santos F.R."/>
            <person name="Vidigal T.H.D.A."/>
            <person name="Brescovit A.D."/>
            <person name="Santos A.J."/>
        </authorList>
    </citation>
    <scope>NUCLEOTIDE SEQUENCE</scope>
    <source>
        <tissue evidence="1">Shoot tissue taken approximately 20 cm above the soil surface</tissue>
    </source>
</reference>
<organism evidence="1">
    <name type="scientific">Arundo donax</name>
    <name type="common">Giant reed</name>
    <name type="synonym">Donax arundinaceus</name>
    <dbReference type="NCBI Taxonomy" id="35708"/>
    <lineage>
        <taxon>Eukaryota</taxon>
        <taxon>Viridiplantae</taxon>
        <taxon>Streptophyta</taxon>
        <taxon>Embryophyta</taxon>
        <taxon>Tracheophyta</taxon>
        <taxon>Spermatophyta</taxon>
        <taxon>Magnoliopsida</taxon>
        <taxon>Liliopsida</taxon>
        <taxon>Poales</taxon>
        <taxon>Poaceae</taxon>
        <taxon>PACMAD clade</taxon>
        <taxon>Arundinoideae</taxon>
        <taxon>Arundineae</taxon>
        <taxon>Arundo</taxon>
    </lineage>
</organism>
<reference evidence="1" key="2">
    <citation type="journal article" date="2015" name="Data Brief">
        <title>Shoot transcriptome of the giant reed, Arundo donax.</title>
        <authorList>
            <person name="Barrero R.A."/>
            <person name="Guerrero F.D."/>
            <person name="Moolhuijzen P."/>
            <person name="Goolsby J.A."/>
            <person name="Tidwell J."/>
            <person name="Bellgard S.E."/>
            <person name="Bellgard M.I."/>
        </authorList>
    </citation>
    <scope>NUCLEOTIDE SEQUENCE</scope>
    <source>
        <tissue evidence="1">Shoot tissue taken approximately 20 cm above the soil surface</tissue>
    </source>
</reference>
<evidence type="ECO:0000313" key="1">
    <source>
        <dbReference type="EMBL" id="JAD95416.1"/>
    </source>
</evidence>
<proteinExistence type="predicted"/>
<sequence length="35" mass="4034">MRNETRCIQNVFAISAEEIFSVVASRLFLSFYTSC</sequence>
<dbReference type="AlphaFoldDB" id="A0A0A9E5R1"/>
<protein>
    <submittedName>
        <fullName evidence="1">Uncharacterized protein</fullName>
    </submittedName>
</protein>
<dbReference type="EMBL" id="GBRH01202479">
    <property type="protein sequence ID" value="JAD95416.1"/>
    <property type="molecule type" value="Transcribed_RNA"/>
</dbReference>
<name>A0A0A9E5R1_ARUDO</name>